<protein>
    <submittedName>
        <fullName evidence="1">Uncharacterized protein</fullName>
    </submittedName>
</protein>
<evidence type="ECO:0000313" key="1">
    <source>
        <dbReference type="EnsemblPlants" id="MELO3C027672.2.1"/>
    </source>
</evidence>
<organism evidence="1">
    <name type="scientific">Cucumis melo</name>
    <name type="common">Muskmelon</name>
    <dbReference type="NCBI Taxonomy" id="3656"/>
    <lineage>
        <taxon>Eukaryota</taxon>
        <taxon>Viridiplantae</taxon>
        <taxon>Streptophyta</taxon>
        <taxon>Embryophyta</taxon>
        <taxon>Tracheophyta</taxon>
        <taxon>Spermatophyta</taxon>
        <taxon>Magnoliopsida</taxon>
        <taxon>eudicotyledons</taxon>
        <taxon>Gunneridae</taxon>
        <taxon>Pentapetalae</taxon>
        <taxon>rosids</taxon>
        <taxon>fabids</taxon>
        <taxon>Cucurbitales</taxon>
        <taxon>Cucurbitaceae</taxon>
        <taxon>Benincaseae</taxon>
        <taxon>Cucumis</taxon>
    </lineage>
</organism>
<sequence>MADEDQNQMFFHCSYSFDCLHLLFRIFNFQLVPNVNSRYNITQLLYGPLLNLNLNWFGLMLSRLSFLNLA</sequence>
<dbReference type="EnsemblPlants" id="MELO3C027672.2.1">
    <property type="protein sequence ID" value="MELO3C027672.2.1"/>
    <property type="gene ID" value="MELO3C027672.2"/>
</dbReference>
<name>A0A9I9E2C6_CUCME</name>
<reference evidence="1" key="1">
    <citation type="submission" date="2023-03" db="UniProtKB">
        <authorList>
            <consortium name="EnsemblPlants"/>
        </authorList>
    </citation>
    <scope>IDENTIFICATION</scope>
</reference>
<accession>A0A9I9E2C6</accession>
<proteinExistence type="predicted"/>
<dbReference type="Gramene" id="MELO3C027672.2.1">
    <property type="protein sequence ID" value="MELO3C027672.2.1"/>
    <property type="gene ID" value="MELO3C027672.2"/>
</dbReference>
<dbReference type="AlphaFoldDB" id="A0A9I9E2C6"/>